<organism evidence="1 2">
    <name type="scientific">Zophobas morio</name>
    <dbReference type="NCBI Taxonomy" id="2755281"/>
    <lineage>
        <taxon>Eukaryota</taxon>
        <taxon>Metazoa</taxon>
        <taxon>Ecdysozoa</taxon>
        <taxon>Arthropoda</taxon>
        <taxon>Hexapoda</taxon>
        <taxon>Insecta</taxon>
        <taxon>Pterygota</taxon>
        <taxon>Neoptera</taxon>
        <taxon>Endopterygota</taxon>
        <taxon>Coleoptera</taxon>
        <taxon>Polyphaga</taxon>
        <taxon>Cucujiformia</taxon>
        <taxon>Tenebrionidae</taxon>
        <taxon>Zophobas</taxon>
    </lineage>
</organism>
<reference evidence="1" key="1">
    <citation type="journal article" date="2023" name="G3 (Bethesda)">
        <title>Whole genome assemblies of Zophobas morio and Tenebrio molitor.</title>
        <authorList>
            <person name="Kaur S."/>
            <person name="Stinson S.A."/>
            <person name="diCenzo G.C."/>
        </authorList>
    </citation>
    <scope>NUCLEOTIDE SEQUENCE</scope>
    <source>
        <strain evidence="1">QUZm001</strain>
    </source>
</reference>
<comment type="caution">
    <text evidence="1">The sequence shown here is derived from an EMBL/GenBank/DDBJ whole genome shotgun (WGS) entry which is preliminary data.</text>
</comment>
<name>A0AA38MAQ9_9CUCU</name>
<sequence>MGSSWTRGLCDNGNDACTTVSTCDRDDKKNRYTNEQTTQRVLTVEGSNCTSATLPNFSEHIHSTSSHMKTLAQNPLSPRRAAIADLPPALAVGVTVSSPQKVASLHVEWSFSSYTLVLSDRRTSFTTENLDNLVCYVNSRFEEIV</sequence>
<evidence type="ECO:0000313" key="1">
    <source>
        <dbReference type="EMBL" id="KAJ3650015.1"/>
    </source>
</evidence>
<gene>
    <name evidence="1" type="ORF">Zmor_021728</name>
</gene>
<accession>A0AA38MAQ9</accession>
<dbReference type="AlphaFoldDB" id="A0AA38MAQ9"/>
<protein>
    <submittedName>
        <fullName evidence="1">Uncharacterized protein</fullName>
    </submittedName>
</protein>
<dbReference type="EMBL" id="JALNTZ010000006">
    <property type="protein sequence ID" value="KAJ3650015.1"/>
    <property type="molecule type" value="Genomic_DNA"/>
</dbReference>
<proteinExistence type="predicted"/>
<evidence type="ECO:0000313" key="2">
    <source>
        <dbReference type="Proteomes" id="UP001168821"/>
    </source>
</evidence>
<dbReference type="Proteomes" id="UP001168821">
    <property type="component" value="Unassembled WGS sequence"/>
</dbReference>
<keyword evidence="2" id="KW-1185">Reference proteome</keyword>